<name>A0A2D2W4Q9_9CAUD</name>
<dbReference type="InterPro" id="IPR002711">
    <property type="entry name" value="HNH"/>
</dbReference>
<keyword evidence="2" id="KW-0378">Hydrolase</keyword>
<dbReference type="Proteomes" id="UP000240586">
    <property type="component" value="Segment"/>
</dbReference>
<keyword evidence="3" id="KW-1185">Reference proteome</keyword>
<keyword evidence="2" id="KW-0540">Nuclease</keyword>
<keyword evidence="2" id="KW-0255">Endonuclease</keyword>
<dbReference type="SMART" id="SM00507">
    <property type="entry name" value="HNHc"/>
    <property type="match status" value="1"/>
</dbReference>
<dbReference type="PANTHER" id="PTHR33877">
    <property type="entry name" value="SLL1193 PROTEIN"/>
    <property type="match status" value="1"/>
</dbReference>
<dbReference type="EMBL" id="MF919542">
    <property type="protein sequence ID" value="ATS93083.1"/>
    <property type="molecule type" value="Genomic_DNA"/>
</dbReference>
<dbReference type="PANTHER" id="PTHR33877:SF1">
    <property type="entry name" value="TYPE IV METHYL-DIRECTED RESTRICTION ENZYME ECOKMCRA"/>
    <property type="match status" value="1"/>
</dbReference>
<accession>A0A2D2W4Q9</accession>
<evidence type="ECO:0000259" key="1">
    <source>
        <dbReference type="SMART" id="SM00507"/>
    </source>
</evidence>
<protein>
    <submittedName>
        <fullName evidence="2">HNH endonuclease</fullName>
    </submittedName>
</protein>
<dbReference type="GO" id="GO:0004519">
    <property type="term" value="F:endonuclease activity"/>
    <property type="evidence" value="ECO:0007669"/>
    <property type="project" value="UniProtKB-KW"/>
</dbReference>
<dbReference type="InterPro" id="IPR003615">
    <property type="entry name" value="HNH_nuc"/>
</dbReference>
<evidence type="ECO:0000313" key="2">
    <source>
        <dbReference type="EMBL" id="ATS93083.1"/>
    </source>
</evidence>
<dbReference type="Pfam" id="PF01844">
    <property type="entry name" value="HNH"/>
    <property type="match status" value="1"/>
</dbReference>
<organism evidence="2 3">
    <name type="scientific">Gordonia phage Patio</name>
    <dbReference type="NCBI Taxonomy" id="2041515"/>
    <lineage>
        <taxon>Viruses</taxon>
        <taxon>Duplodnaviria</taxon>
        <taxon>Heunggongvirae</taxon>
        <taxon>Uroviricota</taxon>
        <taxon>Caudoviricetes</taxon>
        <taxon>Zierdtviridae</taxon>
        <taxon>Emilbogenvirinae</taxon>
        <taxon>Skysandvirus</taxon>
        <taxon>Skysandvirus patio</taxon>
    </lineage>
</organism>
<dbReference type="GO" id="GO:0003676">
    <property type="term" value="F:nucleic acid binding"/>
    <property type="evidence" value="ECO:0007669"/>
    <property type="project" value="InterPro"/>
</dbReference>
<reference evidence="2 3" key="1">
    <citation type="submission" date="2017-09" db="EMBL/GenBank/DDBJ databases">
        <authorList>
            <person name="Choi Z."/>
            <person name="Grubb S."/>
            <person name="Kuchan S."/>
            <person name="Pennathur K."/>
            <person name="Roskowski K."/>
            <person name="Garlena R.A."/>
            <person name="Russell D.A."/>
            <person name="Pope W.H."/>
            <person name="Jacobs-Sera D."/>
            <person name="Hatfull G.F."/>
        </authorList>
    </citation>
    <scope>NUCLEOTIDE SEQUENCE [LARGE SCALE GENOMIC DNA]</scope>
</reference>
<evidence type="ECO:0000313" key="3">
    <source>
        <dbReference type="Proteomes" id="UP000240586"/>
    </source>
</evidence>
<feature type="domain" description="HNH nuclease" evidence="1">
    <location>
        <begin position="10"/>
        <end position="59"/>
    </location>
</feature>
<proteinExistence type="predicted"/>
<dbReference type="InterPro" id="IPR052892">
    <property type="entry name" value="NA-targeting_endonuclease"/>
</dbReference>
<dbReference type="CDD" id="cd00085">
    <property type="entry name" value="HNHc"/>
    <property type="match status" value="1"/>
</dbReference>
<dbReference type="GO" id="GO:0008270">
    <property type="term" value="F:zinc ion binding"/>
    <property type="evidence" value="ECO:0007669"/>
    <property type="project" value="InterPro"/>
</dbReference>
<gene>
    <name evidence="2" type="ORF">SEA_PATIO_1</name>
</gene>
<sequence>MQGSVTTWDWKRALRRSRGRCFYCGERSSKLTVEHIIPLSRGGRHSIGNIVPACPTCNYQKQNRTVMEWRIWKQRRENAGTST</sequence>
<dbReference type="Gene3D" id="1.10.30.50">
    <property type="match status" value="1"/>
</dbReference>